<evidence type="ECO:0000313" key="1">
    <source>
        <dbReference type="EMBL" id="NVL08499.1"/>
    </source>
</evidence>
<reference evidence="1" key="1">
    <citation type="submission" date="2020-06" db="EMBL/GenBank/DDBJ databases">
        <title>Whole Genome Sequence of Bradyrhizobium sp. Strain 66S1MB.</title>
        <authorList>
            <person name="Bromfield E."/>
            <person name="Cloutier S."/>
        </authorList>
    </citation>
    <scope>NUCLEOTIDE SEQUENCE</scope>
    <source>
        <strain evidence="1">66S1MB</strain>
    </source>
</reference>
<comment type="caution">
    <text evidence="1">The sequence shown here is derived from an EMBL/GenBank/DDBJ whole genome shotgun (WGS) entry which is preliminary data.</text>
</comment>
<dbReference type="PANTHER" id="PTHR36154">
    <property type="entry name" value="DNA-BINDING TRANSCRIPTIONAL ACTIVATOR ALPA"/>
    <property type="match status" value="1"/>
</dbReference>
<dbReference type="InterPro" id="IPR010260">
    <property type="entry name" value="AlpA"/>
</dbReference>
<dbReference type="AlphaFoldDB" id="A0A973WP00"/>
<name>A0A973WP00_9BRAD</name>
<gene>
    <name evidence="1" type="ORF">HU230_22620</name>
</gene>
<protein>
    <submittedName>
        <fullName evidence="1">AlpA family transcriptional regulator</fullName>
    </submittedName>
</protein>
<dbReference type="RefSeq" id="WP_176532002.1">
    <property type="nucleotide sequence ID" value="NZ_CP088022.1"/>
</dbReference>
<dbReference type="Pfam" id="PF05930">
    <property type="entry name" value="Phage_AlpA"/>
    <property type="match status" value="1"/>
</dbReference>
<dbReference type="EMBL" id="JABWSX010000001">
    <property type="protein sequence ID" value="NVL08499.1"/>
    <property type="molecule type" value="Genomic_DNA"/>
</dbReference>
<accession>A0A973WP00</accession>
<dbReference type="InterPro" id="IPR052931">
    <property type="entry name" value="Prophage_regulatory_activator"/>
</dbReference>
<dbReference type="Gene3D" id="1.10.238.160">
    <property type="match status" value="1"/>
</dbReference>
<sequence>MPPIPVEQLSPYPNNEVTTQVENKLRSKVRTPHQPRAPPQAVPDCILRERNVRERVGLSHSTIWRKIRSGEFPAPVRLGPQSVGWIEREVDGWIAERVAQRA</sequence>
<proteinExistence type="predicted"/>
<organism evidence="1">
    <name type="scientific">Bradyrhizobium quebecense</name>
    <dbReference type="NCBI Taxonomy" id="2748629"/>
    <lineage>
        <taxon>Bacteria</taxon>
        <taxon>Pseudomonadati</taxon>
        <taxon>Pseudomonadota</taxon>
        <taxon>Alphaproteobacteria</taxon>
        <taxon>Hyphomicrobiales</taxon>
        <taxon>Nitrobacteraceae</taxon>
        <taxon>Bradyrhizobium</taxon>
    </lineage>
</organism>
<dbReference type="PANTHER" id="PTHR36154:SF1">
    <property type="entry name" value="DNA-BINDING TRANSCRIPTIONAL ACTIVATOR ALPA"/>
    <property type="match status" value="1"/>
</dbReference>